<evidence type="ECO:0000313" key="2">
    <source>
        <dbReference type="Proteomes" id="UP001058098"/>
    </source>
</evidence>
<protein>
    <submittedName>
        <fullName evidence="1">Uncharacterized protein</fullName>
    </submittedName>
</protein>
<reference evidence="1" key="1">
    <citation type="submission" date="2020-09" db="EMBL/GenBank/DDBJ databases">
        <title>Rhizobia associated with sainfoin plants.</title>
        <authorList>
            <person name="Asharfi S."/>
            <person name="Kuzmanovic N."/>
            <person name="Bunk B."/>
            <person name="Sproeer C."/>
            <person name="Becker M."/>
            <person name="Thuenen T."/>
        </authorList>
    </citation>
    <scope>NUCLEOTIDE SEQUENCE</scope>
    <source>
        <strain evidence="1">OM4</strain>
    </source>
</reference>
<name>A0ABY5QXF6_9HYPH</name>
<proteinExistence type="predicted"/>
<gene>
    <name evidence="1" type="ORF">IHQ72_29775</name>
</gene>
<keyword evidence="2" id="KW-1185">Reference proteome</keyword>
<sequence length="94" mass="10855">MKYPGIKRATLEIAYDNGGINRMRSEKKMLGELARFLERQPEEILPAIDEWLSALSDDDLQTVCTGEHYEMEALLKDAPPFTDRLLNDYFDEVC</sequence>
<accession>A0ABY5QXF6</accession>
<dbReference type="EMBL" id="CP062229">
    <property type="protein sequence ID" value="UVC14757.1"/>
    <property type="molecule type" value="Genomic_DNA"/>
</dbReference>
<evidence type="ECO:0000313" key="1">
    <source>
        <dbReference type="EMBL" id="UVC14757.1"/>
    </source>
</evidence>
<organism evidence="1 2">
    <name type="scientific">Mesorhizobium onobrychidis</name>
    <dbReference type="NCBI Taxonomy" id="2775404"/>
    <lineage>
        <taxon>Bacteria</taxon>
        <taxon>Pseudomonadati</taxon>
        <taxon>Pseudomonadota</taxon>
        <taxon>Alphaproteobacteria</taxon>
        <taxon>Hyphomicrobiales</taxon>
        <taxon>Phyllobacteriaceae</taxon>
        <taxon>Mesorhizobium</taxon>
    </lineage>
</organism>
<dbReference type="Proteomes" id="UP001058098">
    <property type="component" value="Chromosome"/>
</dbReference>
<dbReference type="RefSeq" id="WP_258119175.1">
    <property type="nucleotide sequence ID" value="NZ_CP062229.1"/>
</dbReference>